<dbReference type="PATRIC" id="fig|1405.8.peg.3509"/>
<dbReference type="SUPFAM" id="SSF52540">
    <property type="entry name" value="P-loop containing nucleoside triphosphate hydrolases"/>
    <property type="match status" value="1"/>
</dbReference>
<proteinExistence type="inferred from homology"/>
<sequence>MSNTILEVKDLQKEYTGEFTYKALKGIDFHLDKNEFVAVMGPSGSGKTTFLNCISTIDHPTKGSVTINLKKPYQLNDDDLAKFRRKELGFVFQDFNLVHTLTVEENILLPLTLDSINVKEMYNRLEKVTVFLGIKEILKKRTFEISGGQKQRVAIARAVIHEPSLLLADEPTGNLDSKAANDVMTLFESINKTFNTAILMVTHDAYVASFAHRVIFIKDGILYNEVHRGNNKQKFYQEIMDTLAFLGGGQHEF</sequence>
<dbReference type="InterPro" id="IPR017871">
    <property type="entry name" value="ABC_transporter-like_CS"/>
</dbReference>
<keyword evidence="3" id="KW-0547">Nucleotide-binding</keyword>
<evidence type="ECO:0000256" key="4">
    <source>
        <dbReference type="ARBA" id="ARBA00022840"/>
    </source>
</evidence>
<keyword evidence="4 7" id="KW-0067">ATP-binding</keyword>
<keyword evidence="9" id="KW-1185">Reference proteome</keyword>
<reference evidence="6 8" key="1">
    <citation type="submission" date="2014-04" db="EMBL/GenBank/DDBJ databases">
        <authorList>
            <person name="Bishop-Lilly K.A."/>
            <person name="Broomall S.M."/>
            <person name="Chain P.S."/>
            <person name="Chertkov O."/>
            <person name="Coyne S.R."/>
            <person name="Daligault H.E."/>
            <person name="Davenport K.W."/>
            <person name="Erkkila T."/>
            <person name="Frey K.G."/>
            <person name="Gibbons H.S."/>
            <person name="Gu W."/>
            <person name="Jaissle J."/>
            <person name="Johnson S.L."/>
            <person name="Koroleva G.I."/>
            <person name="Ladner J.T."/>
            <person name="Lo C.-C."/>
            <person name="Minogue T.D."/>
            <person name="Munk C."/>
            <person name="Palacios G.F."/>
            <person name="Redden C.L."/>
            <person name="Rosenzweig C.N."/>
            <person name="Scholz M.B."/>
            <person name="Teshima H."/>
            <person name="Xu Y."/>
        </authorList>
    </citation>
    <scope>NUCLEOTIDE SEQUENCE [LARGE SCALE GENOMIC DNA]</scope>
    <source>
        <strain evidence="6 8">BHP</strain>
    </source>
</reference>
<evidence type="ECO:0000259" key="5">
    <source>
        <dbReference type="PROSITE" id="PS50893"/>
    </source>
</evidence>
<evidence type="ECO:0000256" key="3">
    <source>
        <dbReference type="ARBA" id="ARBA00022741"/>
    </source>
</evidence>
<keyword evidence="2" id="KW-0813">Transport</keyword>
<evidence type="ECO:0000313" key="8">
    <source>
        <dbReference type="Proteomes" id="UP000029389"/>
    </source>
</evidence>
<dbReference type="AlphaFoldDB" id="A0A090YVH0"/>
<evidence type="ECO:0000313" key="7">
    <source>
        <dbReference type="EMBL" id="RFT67860.1"/>
    </source>
</evidence>
<dbReference type="EMBL" id="QVOD01000004">
    <property type="protein sequence ID" value="RFT67860.1"/>
    <property type="molecule type" value="Genomic_DNA"/>
</dbReference>
<dbReference type="SMART" id="SM00382">
    <property type="entry name" value="AAA"/>
    <property type="match status" value="1"/>
</dbReference>
<gene>
    <name evidence="7" type="ORF">D0U04_05185</name>
    <name evidence="6" type="ORF">DJ93_3419</name>
</gene>
<dbReference type="CDD" id="cd03255">
    <property type="entry name" value="ABC_MJ0796_LolCDE_FtsE"/>
    <property type="match status" value="1"/>
</dbReference>
<dbReference type="PROSITE" id="PS50893">
    <property type="entry name" value="ABC_TRANSPORTER_2"/>
    <property type="match status" value="1"/>
</dbReference>
<dbReference type="Pfam" id="PF00005">
    <property type="entry name" value="ABC_tran"/>
    <property type="match status" value="1"/>
</dbReference>
<dbReference type="FunFam" id="3.40.50.300:FF:000032">
    <property type="entry name" value="Export ABC transporter ATP-binding protein"/>
    <property type="match status" value="1"/>
</dbReference>
<accession>A0A090YVH0</accession>
<dbReference type="EMBL" id="JMQC01000008">
    <property type="protein sequence ID" value="KFN02410.1"/>
    <property type="molecule type" value="Genomic_DNA"/>
</dbReference>
<dbReference type="GO" id="GO:0022857">
    <property type="term" value="F:transmembrane transporter activity"/>
    <property type="evidence" value="ECO:0007669"/>
    <property type="project" value="UniProtKB-ARBA"/>
</dbReference>
<evidence type="ECO:0000313" key="9">
    <source>
        <dbReference type="Proteomes" id="UP000264294"/>
    </source>
</evidence>
<dbReference type="InterPro" id="IPR003593">
    <property type="entry name" value="AAA+_ATPase"/>
</dbReference>
<name>A0A090YVH0_9BACI</name>
<evidence type="ECO:0000256" key="2">
    <source>
        <dbReference type="ARBA" id="ARBA00022448"/>
    </source>
</evidence>
<feature type="domain" description="ABC transporter" evidence="5">
    <location>
        <begin position="6"/>
        <end position="244"/>
    </location>
</feature>
<comment type="caution">
    <text evidence="6">The sequence shown here is derived from an EMBL/GenBank/DDBJ whole genome shotgun (WGS) entry which is preliminary data.</text>
</comment>
<evidence type="ECO:0000313" key="6">
    <source>
        <dbReference type="EMBL" id="KFN02410.1"/>
    </source>
</evidence>
<dbReference type="PANTHER" id="PTHR42798:SF7">
    <property type="entry name" value="ALPHA-D-RIBOSE 1-METHYLPHOSPHONATE 5-TRIPHOSPHATE SYNTHASE SUBUNIT PHNL"/>
    <property type="match status" value="1"/>
</dbReference>
<evidence type="ECO:0000256" key="1">
    <source>
        <dbReference type="ARBA" id="ARBA00005417"/>
    </source>
</evidence>
<dbReference type="RefSeq" id="WP_042982198.1">
    <property type="nucleotide sequence ID" value="NZ_JMQC01000008.1"/>
</dbReference>
<organism evidence="6 8">
    <name type="scientific">Bacillus clarus</name>
    <dbReference type="NCBI Taxonomy" id="2338372"/>
    <lineage>
        <taxon>Bacteria</taxon>
        <taxon>Bacillati</taxon>
        <taxon>Bacillota</taxon>
        <taxon>Bacilli</taxon>
        <taxon>Bacillales</taxon>
        <taxon>Bacillaceae</taxon>
        <taxon>Bacillus</taxon>
        <taxon>Bacillus cereus group</taxon>
    </lineage>
</organism>
<dbReference type="Proteomes" id="UP000029389">
    <property type="component" value="Unassembled WGS sequence"/>
</dbReference>
<dbReference type="InterPro" id="IPR027417">
    <property type="entry name" value="P-loop_NTPase"/>
</dbReference>
<dbReference type="InterPro" id="IPR017911">
    <property type="entry name" value="MacB-like_ATP-bd"/>
</dbReference>
<dbReference type="Proteomes" id="UP000264294">
    <property type="component" value="Unassembled WGS sequence"/>
</dbReference>
<dbReference type="GO" id="GO:0098796">
    <property type="term" value="C:membrane protein complex"/>
    <property type="evidence" value="ECO:0007669"/>
    <property type="project" value="UniProtKB-ARBA"/>
</dbReference>
<dbReference type="Gene3D" id="3.40.50.300">
    <property type="entry name" value="P-loop containing nucleotide triphosphate hydrolases"/>
    <property type="match status" value="1"/>
</dbReference>
<dbReference type="InterPro" id="IPR003439">
    <property type="entry name" value="ABC_transporter-like_ATP-bd"/>
</dbReference>
<reference evidence="7 9" key="2">
    <citation type="submission" date="2018-08" db="EMBL/GenBank/DDBJ databases">
        <title>Bacillus clarus sp. nov. strain PS00077A.</title>
        <authorList>
            <person name="Mendez Acevedo M."/>
            <person name="Carroll L."/>
            <person name="Mukherjee M."/>
            <person name="Wiedmann M."/>
            <person name="Kovac J."/>
        </authorList>
    </citation>
    <scope>NUCLEOTIDE SEQUENCE [LARGE SCALE GENOMIC DNA]</scope>
    <source>
        <strain evidence="7 9">PS00077A</strain>
    </source>
</reference>
<dbReference type="GO" id="GO:0005524">
    <property type="term" value="F:ATP binding"/>
    <property type="evidence" value="ECO:0007669"/>
    <property type="project" value="UniProtKB-KW"/>
</dbReference>
<protein>
    <submittedName>
        <fullName evidence="7">ABC transporter ATP-binding protein</fullName>
    </submittedName>
    <submittedName>
        <fullName evidence="6">ABC transporter family protein</fullName>
    </submittedName>
</protein>
<dbReference type="PANTHER" id="PTHR42798">
    <property type="entry name" value="LIPOPROTEIN-RELEASING SYSTEM ATP-BINDING PROTEIN LOLD"/>
    <property type="match status" value="1"/>
</dbReference>
<dbReference type="PROSITE" id="PS00211">
    <property type="entry name" value="ABC_TRANSPORTER_1"/>
    <property type="match status" value="1"/>
</dbReference>
<dbReference type="GO" id="GO:0016887">
    <property type="term" value="F:ATP hydrolysis activity"/>
    <property type="evidence" value="ECO:0007669"/>
    <property type="project" value="InterPro"/>
</dbReference>
<comment type="similarity">
    <text evidence="1">Belongs to the ABC transporter superfamily.</text>
</comment>